<protein>
    <recommendedName>
        <fullName evidence="2">BP74 N-terminal domain-containing protein</fullName>
    </recommendedName>
</protein>
<proteinExistence type="predicted"/>
<dbReference type="AlphaFoldDB" id="A0A8J3BPS6"/>
<dbReference type="Pfam" id="PF23621">
    <property type="entry name" value="BP74_N"/>
    <property type="match status" value="1"/>
</dbReference>
<dbReference type="InterPro" id="IPR056422">
    <property type="entry name" value="BP74_N"/>
</dbReference>
<organism evidence="3 4">
    <name type="scientific">Pilimelia terevasa</name>
    <dbReference type="NCBI Taxonomy" id="53372"/>
    <lineage>
        <taxon>Bacteria</taxon>
        <taxon>Bacillati</taxon>
        <taxon>Actinomycetota</taxon>
        <taxon>Actinomycetes</taxon>
        <taxon>Micromonosporales</taxon>
        <taxon>Micromonosporaceae</taxon>
        <taxon>Pilimelia</taxon>
    </lineage>
</organism>
<dbReference type="EMBL" id="BMQC01000009">
    <property type="protein sequence ID" value="GGK34317.1"/>
    <property type="molecule type" value="Genomic_DNA"/>
</dbReference>
<dbReference type="RefSeq" id="WP_189114817.1">
    <property type="nucleotide sequence ID" value="NZ_BMQC01000009.1"/>
</dbReference>
<reference evidence="3" key="2">
    <citation type="submission" date="2020-09" db="EMBL/GenBank/DDBJ databases">
        <authorList>
            <person name="Sun Q."/>
            <person name="Ohkuma M."/>
        </authorList>
    </citation>
    <scope>NUCLEOTIDE SEQUENCE</scope>
    <source>
        <strain evidence="3">JCM 3091</strain>
    </source>
</reference>
<dbReference type="Proteomes" id="UP000662200">
    <property type="component" value="Unassembled WGS sequence"/>
</dbReference>
<keyword evidence="1" id="KW-0732">Signal</keyword>
<sequence>MSFSAKGALTAVALAAAGTLAAAAPAAAAGPQLSYLATIRVDGGGGAQFFKARLIAPDDVQGASDNLNGTSTRHINGRVVRTGPDANAGYTWHLDPYDVAFVDISAEVCDGVPSFVAGDPASYVRFCPWRTRVVDLLARYDPYKPRG</sequence>
<reference evidence="3" key="1">
    <citation type="journal article" date="2014" name="Int. J. Syst. Evol. Microbiol.">
        <title>Complete genome sequence of Corynebacterium casei LMG S-19264T (=DSM 44701T), isolated from a smear-ripened cheese.</title>
        <authorList>
            <consortium name="US DOE Joint Genome Institute (JGI-PGF)"/>
            <person name="Walter F."/>
            <person name="Albersmeier A."/>
            <person name="Kalinowski J."/>
            <person name="Ruckert C."/>
        </authorList>
    </citation>
    <scope>NUCLEOTIDE SEQUENCE</scope>
    <source>
        <strain evidence="3">JCM 3091</strain>
    </source>
</reference>
<comment type="caution">
    <text evidence="3">The sequence shown here is derived from an EMBL/GenBank/DDBJ whole genome shotgun (WGS) entry which is preliminary data.</text>
</comment>
<name>A0A8J3BPS6_9ACTN</name>
<feature type="signal peptide" evidence="1">
    <location>
        <begin position="1"/>
        <end position="28"/>
    </location>
</feature>
<evidence type="ECO:0000256" key="1">
    <source>
        <dbReference type="SAM" id="SignalP"/>
    </source>
</evidence>
<evidence type="ECO:0000259" key="2">
    <source>
        <dbReference type="Pfam" id="PF23621"/>
    </source>
</evidence>
<feature type="domain" description="BP74 N-terminal" evidence="2">
    <location>
        <begin position="40"/>
        <end position="137"/>
    </location>
</feature>
<evidence type="ECO:0000313" key="3">
    <source>
        <dbReference type="EMBL" id="GGK34317.1"/>
    </source>
</evidence>
<feature type="chain" id="PRO_5035294286" description="BP74 N-terminal domain-containing protein" evidence="1">
    <location>
        <begin position="29"/>
        <end position="147"/>
    </location>
</feature>
<keyword evidence="4" id="KW-1185">Reference proteome</keyword>
<gene>
    <name evidence="3" type="ORF">GCM10010124_28660</name>
</gene>
<evidence type="ECO:0000313" key="4">
    <source>
        <dbReference type="Proteomes" id="UP000662200"/>
    </source>
</evidence>
<accession>A0A8J3BPS6</accession>